<keyword evidence="7" id="KW-1185">Reference proteome</keyword>
<dbReference type="OrthoDB" id="509049at2"/>
<evidence type="ECO:0000256" key="4">
    <source>
        <dbReference type="ARBA" id="ARBA00023136"/>
    </source>
</evidence>
<dbReference type="PANTHER" id="PTHR33514:SF13">
    <property type="entry name" value="PROTEIN ABCI12, CHLOROPLASTIC"/>
    <property type="match status" value="1"/>
</dbReference>
<dbReference type="HOGENOM" id="CLU_056469_4_1_11"/>
<dbReference type="PANTHER" id="PTHR33514">
    <property type="entry name" value="PROTEIN ABCI12, CHLOROPLASTIC"/>
    <property type="match status" value="1"/>
</dbReference>
<proteinExistence type="predicted"/>
<keyword evidence="2 5" id="KW-0812">Transmembrane</keyword>
<dbReference type="eggNOG" id="COG0619">
    <property type="taxonomic scope" value="Bacteria"/>
</dbReference>
<dbReference type="EMBL" id="CP006764">
    <property type="protein sequence ID" value="AIT61308.1"/>
    <property type="molecule type" value="Genomic_DNA"/>
</dbReference>
<gene>
    <name evidence="6" type="ORF">CDOO_08585</name>
</gene>
<dbReference type="Proteomes" id="UP000029914">
    <property type="component" value="Chromosome"/>
</dbReference>
<name>A0A097IGM6_9CORY</name>
<evidence type="ECO:0000256" key="5">
    <source>
        <dbReference type="SAM" id="Phobius"/>
    </source>
</evidence>
<sequence>MKLGIPLGVYVPGNSPLHRLPGALKLLVLLVFILAVTVFARSLPAAGVAWALVAAGYVVARIPLRIAAGQVLPALPIILVLGAFQWWQNDLTRASVIVLSLLCTIAAAALFTLTTTISGLMESTERLLGPLARYGFPVETVTLAASLTLRMIPMQLAALREVADARKARGAGWSIRAIGVPVMVRSIRRARALGEALMARGFGD</sequence>
<dbReference type="InterPro" id="IPR003339">
    <property type="entry name" value="ABC/ECF_trnsptr_transmembrane"/>
</dbReference>
<dbReference type="STRING" id="558173.CDOO_08585"/>
<evidence type="ECO:0000256" key="3">
    <source>
        <dbReference type="ARBA" id="ARBA00022989"/>
    </source>
</evidence>
<evidence type="ECO:0000313" key="7">
    <source>
        <dbReference type="Proteomes" id="UP000029914"/>
    </source>
</evidence>
<dbReference type="GO" id="GO:0005886">
    <property type="term" value="C:plasma membrane"/>
    <property type="evidence" value="ECO:0007669"/>
    <property type="project" value="TreeGrafter"/>
</dbReference>
<dbReference type="AlphaFoldDB" id="A0A097IGM6"/>
<evidence type="ECO:0000256" key="1">
    <source>
        <dbReference type="ARBA" id="ARBA00004141"/>
    </source>
</evidence>
<feature type="transmembrane region" description="Helical" evidence="5">
    <location>
        <begin position="94"/>
        <end position="121"/>
    </location>
</feature>
<dbReference type="CDD" id="cd16914">
    <property type="entry name" value="EcfT"/>
    <property type="match status" value="1"/>
</dbReference>
<dbReference type="KEGG" id="cdo:CDOO_08585"/>
<protein>
    <submittedName>
        <fullName evidence="6">Cobalt ABC transporter permease</fullName>
    </submittedName>
</protein>
<organism evidence="6 7">
    <name type="scientific">Corynebacterium doosanense CAU 212 = DSM 45436</name>
    <dbReference type="NCBI Taxonomy" id="558173"/>
    <lineage>
        <taxon>Bacteria</taxon>
        <taxon>Bacillati</taxon>
        <taxon>Actinomycetota</taxon>
        <taxon>Actinomycetes</taxon>
        <taxon>Mycobacteriales</taxon>
        <taxon>Corynebacteriaceae</taxon>
        <taxon>Corynebacterium</taxon>
    </lineage>
</organism>
<evidence type="ECO:0000313" key="6">
    <source>
        <dbReference type="EMBL" id="AIT61308.1"/>
    </source>
</evidence>
<reference evidence="6 7" key="1">
    <citation type="submission" date="2013-09" db="EMBL/GenBank/DDBJ databases">
        <title>Complete genome sequence of Corynebacterium doosanense CAU 212(T) (=DSM 45436(T)), isolated from activated sludge.</title>
        <authorList>
            <person name="Schaffert L."/>
            <person name="Albersmeier A."/>
            <person name="Kalinowski J."/>
            <person name="Ruckert C."/>
        </authorList>
    </citation>
    <scope>NUCLEOTIDE SEQUENCE [LARGE SCALE GENOMIC DNA]</scope>
    <source>
        <strain evidence="6 7">CAU 212</strain>
    </source>
</reference>
<feature type="transmembrane region" description="Helical" evidence="5">
    <location>
        <begin position="70"/>
        <end position="87"/>
    </location>
</feature>
<keyword evidence="4 5" id="KW-0472">Membrane</keyword>
<dbReference type="Pfam" id="PF02361">
    <property type="entry name" value="CbiQ"/>
    <property type="match status" value="1"/>
</dbReference>
<feature type="transmembrane region" description="Helical" evidence="5">
    <location>
        <begin position="20"/>
        <end position="40"/>
    </location>
</feature>
<evidence type="ECO:0000256" key="2">
    <source>
        <dbReference type="ARBA" id="ARBA00022692"/>
    </source>
</evidence>
<dbReference type="RefSeq" id="WP_018021036.1">
    <property type="nucleotide sequence ID" value="NZ_AQUX01000001.1"/>
</dbReference>
<keyword evidence="3 5" id="KW-1133">Transmembrane helix</keyword>
<accession>A0A097IGM6</accession>
<comment type="subcellular location">
    <subcellularLocation>
        <location evidence="1">Membrane</location>
        <topology evidence="1">Multi-pass membrane protein</topology>
    </subcellularLocation>
</comment>